<organism evidence="2 3">
    <name type="scientific">Pseudodesulfovibrio senegalensis</name>
    <dbReference type="NCBI Taxonomy" id="1721087"/>
    <lineage>
        <taxon>Bacteria</taxon>
        <taxon>Pseudomonadati</taxon>
        <taxon>Thermodesulfobacteriota</taxon>
        <taxon>Desulfovibrionia</taxon>
        <taxon>Desulfovibrionales</taxon>
        <taxon>Desulfovibrionaceae</taxon>
    </lineage>
</organism>
<gene>
    <name evidence="2" type="ORF">F8A88_06355</name>
</gene>
<evidence type="ECO:0000313" key="3">
    <source>
        <dbReference type="Proteomes" id="UP000438699"/>
    </source>
</evidence>
<proteinExistence type="predicted"/>
<protein>
    <submittedName>
        <fullName evidence="2">Uncharacterized protein</fullName>
    </submittedName>
</protein>
<evidence type="ECO:0000313" key="2">
    <source>
        <dbReference type="EMBL" id="KAB1442084.1"/>
    </source>
</evidence>
<name>A0A6N6N4F0_9BACT</name>
<keyword evidence="3" id="KW-1185">Reference proteome</keyword>
<dbReference type="OrthoDB" id="5456005at2"/>
<feature type="compositionally biased region" description="Low complexity" evidence="1">
    <location>
        <begin position="18"/>
        <end position="35"/>
    </location>
</feature>
<dbReference type="AlphaFoldDB" id="A0A6N6N4F0"/>
<evidence type="ECO:0000256" key="1">
    <source>
        <dbReference type="SAM" id="MobiDB-lite"/>
    </source>
</evidence>
<sequence length="212" mass="23463">MTTIASTYGVSGTYTVPAANTNATASNAGSSAASGQNEGSQQTSEESSKLSARFDELVKNIIRRSGSSLSFSDLQEEADELEDEFDKQVKDELKALGVDTDKSFQLRYDEKTEKMVCSNHPDKDKIEAYFNSNPDRVEQFRDIVDLRAITGYAQSNMSSQLFQTQMSPQLFQRQMDYLSMSVWMGSMESGFTGTMNMSASGSNFYQGLNLQV</sequence>
<dbReference type="EMBL" id="WAIE01000002">
    <property type="protein sequence ID" value="KAB1442084.1"/>
    <property type="molecule type" value="Genomic_DNA"/>
</dbReference>
<feature type="compositionally biased region" description="Polar residues" evidence="1">
    <location>
        <begin position="36"/>
        <end position="45"/>
    </location>
</feature>
<dbReference type="Proteomes" id="UP000438699">
    <property type="component" value="Unassembled WGS sequence"/>
</dbReference>
<dbReference type="RefSeq" id="WP_151150306.1">
    <property type="nucleotide sequence ID" value="NZ_WAIE01000002.1"/>
</dbReference>
<feature type="region of interest" description="Disordered" evidence="1">
    <location>
        <begin position="15"/>
        <end position="50"/>
    </location>
</feature>
<reference evidence="2 3" key="1">
    <citation type="journal article" date="2017" name="Int. J. Syst. Evol. Microbiol.">
        <title>Desulfovibrio senegalensis sp. nov., a mesophilic sulfate reducer isolated from marine sediment.</title>
        <authorList>
            <person name="Thioye A."/>
            <person name="Gam Z.B.A."/>
            <person name="Mbengue M."/>
            <person name="Cayol J.L."/>
            <person name="Joseph-Bartoli M."/>
            <person name="Toure-Kane C."/>
            <person name="Labat M."/>
        </authorList>
    </citation>
    <scope>NUCLEOTIDE SEQUENCE [LARGE SCALE GENOMIC DNA]</scope>
    <source>
        <strain evidence="2 3">DSM 101509</strain>
    </source>
</reference>
<accession>A0A6N6N4F0</accession>
<comment type="caution">
    <text evidence="2">The sequence shown here is derived from an EMBL/GenBank/DDBJ whole genome shotgun (WGS) entry which is preliminary data.</text>
</comment>